<dbReference type="InterPro" id="IPR052613">
    <property type="entry name" value="LicD_transferase"/>
</dbReference>
<dbReference type="OrthoDB" id="444255at2759"/>
<accession>T2M5S7</accession>
<dbReference type="GO" id="GO:0005794">
    <property type="term" value="C:Golgi apparatus"/>
    <property type="evidence" value="ECO:0007669"/>
    <property type="project" value="TreeGrafter"/>
</dbReference>
<dbReference type="InterPro" id="IPR007074">
    <property type="entry name" value="LicD/FKTN/FKRP_NTP_transf"/>
</dbReference>
<dbReference type="PANTHER" id="PTHR13627">
    <property type="entry name" value="FUKUTIN RELATED PROTEIN"/>
    <property type="match status" value="1"/>
</dbReference>
<evidence type="ECO:0000259" key="2">
    <source>
        <dbReference type="Pfam" id="PF04991"/>
    </source>
</evidence>
<gene>
    <name evidence="4" type="primary">FKRP</name>
</gene>
<keyword evidence="1" id="KW-0812">Transmembrane</keyword>
<evidence type="ECO:0000313" key="4">
    <source>
        <dbReference type="EMBL" id="CDG67270.1"/>
    </source>
</evidence>
<keyword evidence="1" id="KW-1133">Transmembrane helix</keyword>
<feature type="domain" description="LicD/FKTN/FKRP nucleotidyltransferase" evidence="2">
    <location>
        <begin position="322"/>
        <end position="369"/>
    </location>
</feature>
<proteinExistence type="evidence at transcript level"/>
<feature type="non-terminal residue" evidence="4">
    <location>
        <position position="1"/>
    </location>
</feature>
<evidence type="ECO:0000256" key="1">
    <source>
        <dbReference type="SAM" id="Phobius"/>
    </source>
</evidence>
<dbReference type="AlphaFoldDB" id="T2M5S7"/>
<dbReference type="InterPro" id="IPR055105">
    <property type="entry name" value="FKRP_N"/>
</dbReference>
<feature type="transmembrane region" description="Helical" evidence="1">
    <location>
        <begin position="12"/>
        <end position="31"/>
    </location>
</feature>
<reference evidence="4" key="1">
    <citation type="journal article" date="2013" name="Genome Biol. Evol.">
        <title>Punctuated emergences of genetic and phenotypic innovations in eumetazoan, bilaterian, euteleostome, and hominidae ancestors.</title>
        <authorList>
            <person name="Wenger Y."/>
            <person name="Galliot B."/>
        </authorList>
    </citation>
    <scope>NUCLEOTIDE SEQUENCE</scope>
    <source>
        <tissue evidence="4">Whole animals</tissue>
    </source>
</reference>
<sequence length="481" mass="56990">RAVMNTTRIKKSYLFIFCICLITLWFVFFYSNQKKTEYLDLTIVIPEFEHFDHNVVETINSIIPFYPDLKILVISSTVPYPYFKLPGYNSQFVIRKKDPRKAGYLSDPFYYINTKYMLVIPDGSRIDIGLNELLEKFKQQSKKVFVLPISTVLSSCNLMEVDLKKWTLKYFEKKKVESCDSFNRQVALLFERSAISNFSDPFLLPFFESFFIQAKVNGLKLHLENTVYISVGKILHTDSHLNSKHLQHVQTLKSNLYKNLGIKYSLNPNGIEAWHGCTKKTQRCFPTVIDVPEYLHEKRWTPPCCLDALRKTARHVFLIFEQANFKYWLEGGSLLGAARYSDIIPWDYDVDIGIFMDQIKEFPMLSKVWKGQRYIDHDGFVWERAEEGEFIRVQYSEMNHLHVDIYPFYERNNVMTKNTWMKNHRQDMEFPSHYVKNLEQLRFAGALAWVPNHYKEFLELKFGKNCIENPQYPFPEKLEHF</sequence>
<dbReference type="Pfam" id="PF22921">
    <property type="entry name" value="FKRP_N"/>
    <property type="match status" value="1"/>
</dbReference>
<feature type="domain" description="FKRP stem" evidence="3">
    <location>
        <begin position="40"/>
        <end position="264"/>
    </location>
</feature>
<dbReference type="PANTHER" id="PTHR13627:SF31">
    <property type="entry name" value="RIBITOL 5-PHOSPHATE TRANSFERASE FKRP"/>
    <property type="match status" value="1"/>
</dbReference>
<dbReference type="Pfam" id="PF04991">
    <property type="entry name" value="LicD"/>
    <property type="match status" value="1"/>
</dbReference>
<keyword evidence="1" id="KW-0472">Membrane</keyword>
<dbReference type="GO" id="GO:0035269">
    <property type="term" value="P:protein O-linked glycosylation via mannose"/>
    <property type="evidence" value="ECO:0007669"/>
    <property type="project" value="TreeGrafter"/>
</dbReference>
<name>T2M5S7_HYDVU</name>
<protein>
    <submittedName>
        <fullName evidence="4">Fukutin-related protein</fullName>
    </submittedName>
</protein>
<evidence type="ECO:0000259" key="3">
    <source>
        <dbReference type="Pfam" id="PF22921"/>
    </source>
</evidence>
<dbReference type="EMBL" id="HAAD01001038">
    <property type="protein sequence ID" value="CDG67270.1"/>
    <property type="molecule type" value="mRNA"/>
</dbReference>
<organism evidence="4">
    <name type="scientific">Hydra vulgaris</name>
    <name type="common">Hydra</name>
    <name type="synonym">Hydra attenuata</name>
    <dbReference type="NCBI Taxonomy" id="6087"/>
    <lineage>
        <taxon>Eukaryota</taxon>
        <taxon>Metazoa</taxon>
        <taxon>Cnidaria</taxon>
        <taxon>Hydrozoa</taxon>
        <taxon>Hydroidolina</taxon>
        <taxon>Anthoathecata</taxon>
        <taxon>Aplanulata</taxon>
        <taxon>Hydridae</taxon>
        <taxon>Hydra</taxon>
    </lineage>
</organism>